<dbReference type="Proteomes" id="UP000077266">
    <property type="component" value="Unassembled WGS sequence"/>
</dbReference>
<dbReference type="InterPro" id="IPR036396">
    <property type="entry name" value="Cyt_P450_sf"/>
</dbReference>
<evidence type="ECO:0000256" key="2">
    <source>
        <dbReference type="ARBA" id="ARBA00005179"/>
    </source>
</evidence>
<evidence type="ECO:0000256" key="9">
    <source>
        <dbReference type="PIRSR" id="PIRSR602401-1"/>
    </source>
</evidence>
<feature type="binding site" description="axial binding residue" evidence="9">
    <location>
        <position position="493"/>
    </location>
    <ligand>
        <name>heme</name>
        <dbReference type="ChEBI" id="CHEBI:30413"/>
    </ligand>
    <ligandPart>
        <name>Fe</name>
        <dbReference type="ChEBI" id="CHEBI:18248"/>
    </ligandPart>
</feature>
<comment type="similarity">
    <text evidence="3">Belongs to the cytochrome P450 family.</text>
</comment>
<dbReference type="GO" id="GO:0016705">
    <property type="term" value="F:oxidoreductase activity, acting on paired donors, with incorporation or reduction of molecular oxygen"/>
    <property type="evidence" value="ECO:0007669"/>
    <property type="project" value="InterPro"/>
</dbReference>
<name>A0A165KPI4_EXIGL</name>
<comment type="pathway">
    <text evidence="2">Secondary metabolite biosynthesis.</text>
</comment>
<evidence type="ECO:0000256" key="6">
    <source>
        <dbReference type="ARBA" id="ARBA00023002"/>
    </source>
</evidence>
<evidence type="ECO:0000256" key="1">
    <source>
        <dbReference type="ARBA" id="ARBA00001971"/>
    </source>
</evidence>
<keyword evidence="11" id="KW-1185">Reference proteome</keyword>
<keyword evidence="4 9" id="KW-0349">Heme</keyword>
<dbReference type="InterPro" id="IPR002401">
    <property type="entry name" value="Cyt_P450_E_grp-I"/>
</dbReference>
<evidence type="ECO:0000256" key="4">
    <source>
        <dbReference type="ARBA" id="ARBA00022617"/>
    </source>
</evidence>
<evidence type="ECO:0000256" key="3">
    <source>
        <dbReference type="ARBA" id="ARBA00010617"/>
    </source>
</evidence>
<comment type="cofactor">
    <cofactor evidence="1 9">
        <name>heme</name>
        <dbReference type="ChEBI" id="CHEBI:30413"/>
    </cofactor>
</comment>
<keyword evidence="5 9" id="KW-0479">Metal-binding</keyword>
<dbReference type="PRINTS" id="PR00463">
    <property type="entry name" value="EP450I"/>
</dbReference>
<proteinExistence type="inferred from homology"/>
<keyword evidence="7 9" id="KW-0408">Iron</keyword>
<sequence length="553" mass="62097">MGVIDLEHFALDAHWRQILVAGVASWVAYKVSTNAYWLWRRSRSPLRDLPGPRAGWTLLFGHVRTMMQCTNNSVQEAWAGEYGSAFSFRSMLGGYQLITTDPRANTHILFASHIFQKPAISRRAISRFLGKGILFTEGEQHRDQRRILNPAFGFAHVRDMTDIFLDKGAQLRDIWLNKCVEAGGSVQIDAMEWMSKATLDAIGKAGFDYEFGTLNETGETNELALAFERIFRTDMKPHEQRRMLLNNAIPLLRWLAPSKRGRLVAASKKTMDTIGMKIVKEKKAAILAESEGHRIEKTTVGGKDLLSLLLQANLAADVEPHQRLSDEEVMDQLPTFLVAGHETTSNSTTWAMYDLATHPEAQARLREEVQQIGTDTPTLDMLNALPFLDNVVRETLRLHNVVAFVSREAVEDDIIPLGTPIVDRNGQTQTHIRVQKGDQVTIPIWLINRNKAIWGADADQFRPERWENPPPEAAGIPGIAPNLMSFIGGPRSCIGFRFALAEMKALLFHIIRGFEFKLAIEGNEIWSRTGVLMRPQLRSNNQIGLPVVLVPVA</sequence>
<dbReference type="InParanoid" id="A0A165KPI4"/>
<dbReference type="InterPro" id="IPR050121">
    <property type="entry name" value="Cytochrome_P450_monoxygenase"/>
</dbReference>
<protein>
    <submittedName>
        <fullName evidence="10">Cytochrome P450</fullName>
    </submittedName>
</protein>
<dbReference type="SUPFAM" id="SSF48264">
    <property type="entry name" value="Cytochrome P450"/>
    <property type="match status" value="1"/>
</dbReference>
<accession>A0A165KPI4</accession>
<dbReference type="OrthoDB" id="1470350at2759"/>
<dbReference type="STRING" id="1314781.A0A165KPI4"/>
<dbReference type="Gene3D" id="1.10.630.10">
    <property type="entry name" value="Cytochrome P450"/>
    <property type="match status" value="1"/>
</dbReference>
<dbReference type="PANTHER" id="PTHR24305">
    <property type="entry name" value="CYTOCHROME P450"/>
    <property type="match status" value="1"/>
</dbReference>
<reference evidence="10 11" key="1">
    <citation type="journal article" date="2016" name="Mol. Biol. Evol.">
        <title>Comparative Genomics of Early-Diverging Mushroom-Forming Fungi Provides Insights into the Origins of Lignocellulose Decay Capabilities.</title>
        <authorList>
            <person name="Nagy L.G."/>
            <person name="Riley R."/>
            <person name="Tritt A."/>
            <person name="Adam C."/>
            <person name="Daum C."/>
            <person name="Floudas D."/>
            <person name="Sun H."/>
            <person name="Yadav J.S."/>
            <person name="Pangilinan J."/>
            <person name="Larsson K.H."/>
            <person name="Matsuura K."/>
            <person name="Barry K."/>
            <person name="Labutti K."/>
            <person name="Kuo R."/>
            <person name="Ohm R.A."/>
            <person name="Bhattacharya S.S."/>
            <person name="Shirouzu T."/>
            <person name="Yoshinaga Y."/>
            <person name="Martin F.M."/>
            <person name="Grigoriev I.V."/>
            <person name="Hibbett D.S."/>
        </authorList>
    </citation>
    <scope>NUCLEOTIDE SEQUENCE [LARGE SCALE GENOMIC DNA]</scope>
    <source>
        <strain evidence="10 11">HHB12029</strain>
    </source>
</reference>
<evidence type="ECO:0000256" key="5">
    <source>
        <dbReference type="ARBA" id="ARBA00022723"/>
    </source>
</evidence>
<dbReference type="PRINTS" id="PR00385">
    <property type="entry name" value="P450"/>
</dbReference>
<dbReference type="Pfam" id="PF00067">
    <property type="entry name" value="p450"/>
    <property type="match status" value="1"/>
</dbReference>
<dbReference type="CDD" id="cd11069">
    <property type="entry name" value="CYP_FUM15-like"/>
    <property type="match status" value="1"/>
</dbReference>
<dbReference type="GO" id="GO:0004497">
    <property type="term" value="F:monooxygenase activity"/>
    <property type="evidence" value="ECO:0007669"/>
    <property type="project" value="UniProtKB-KW"/>
</dbReference>
<evidence type="ECO:0000256" key="7">
    <source>
        <dbReference type="ARBA" id="ARBA00023004"/>
    </source>
</evidence>
<organism evidence="10 11">
    <name type="scientific">Exidia glandulosa HHB12029</name>
    <dbReference type="NCBI Taxonomy" id="1314781"/>
    <lineage>
        <taxon>Eukaryota</taxon>
        <taxon>Fungi</taxon>
        <taxon>Dikarya</taxon>
        <taxon>Basidiomycota</taxon>
        <taxon>Agaricomycotina</taxon>
        <taxon>Agaricomycetes</taxon>
        <taxon>Auriculariales</taxon>
        <taxon>Exidiaceae</taxon>
        <taxon>Exidia</taxon>
    </lineage>
</organism>
<dbReference type="EMBL" id="KV425940">
    <property type="protein sequence ID" value="KZV96656.1"/>
    <property type="molecule type" value="Genomic_DNA"/>
</dbReference>
<dbReference type="GO" id="GO:0020037">
    <property type="term" value="F:heme binding"/>
    <property type="evidence" value="ECO:0007669"/>
    <property type="project" value="InterPro"/>
</dbReference>
<keyword evidence="6" id="KW-0560">Oxidoreductase</keyword>
<evidence type="ECO:0000256" key="8">
    <source>
        <dbReference type="ARBA" id="ARBA00023033"/>
    </source>
</evidence>
<dbReference type="InterPro" id="IPR001128">
    <property type="entry name" value="Cyt_P450"/>
</dbReference>
<dbReference type="AlphaFoldDB" id="A0A165KPI4"/>
<evidence type="ECO:0000313" key="10">
    <source>
        <dbReference type="EMBL" id="KZV96656.1"/>
    </source>
</evidence>
<keyword evidence="8" id="KW-0503">Monooxygenase</keyword>
<dbReference type="GO" id="GO:0005506">
    <property type="term" value="F:iron ion binding"/>
    <property type="evidence" value="ECO:0007669"/>
    <property type="project" value="InterPro"/>
</dbReference>
<gene>
    <name evidence="10" type="ORF">EXIGLDRAFT_642987</name>
</gene>
<evidence type="ECO:0000313" key="11">
    <source>
        <dbReference type="Proteomes" id="UP000077266"/>
    </source>
</evidence>
<dbReference type="PANTHER" id="PTHR24305:SF166">
    <property type="entry name" value="CYTOCHROME P450 12A4, MITOCHONDRIAL-RELATED"/>
    <property type="match status" value="1"/>
</dbReference>